<name>A0A409XX37_PSICY</name>
<accession>A0A409XX37</accession>
<protein>
    <submittedName>
        <fullName evidence="2">Uncharacterized protein</fullName>
    </submittedName>
</protein>
<feature type="compositionally biased region" description="Basic and acidic residues" evidence="1">
    <location>
        <begin position="162"/>
        <end position="173"/>
    </location>
</feature>
<dbReference type="InParanoid" id="A0A409XX37"/>
<sequence>MTRYAGHPPDIIWGDMHIVVVWKDSAASTTVLFGHLSLLVYSLTRPLDYNIGSAMSEYYISPGRVSYVSKVWDSDLDMRFILTDLVQVMSSPPHQSRRPYDLVQDYGCGNPLDINWTWQVTLPEKNTARWSLDHGFWLDTTYGFPANRTFVQLAGQTSTDGSGRRDSVEKTGMDGKTSSGDGECGIDLYRLGDDWWKCNEMHFSDGGYTRLQAGHDAHAAHPKLEVEDEISAPLEPRKHRIAGVD</sequence>
<feature type="region of interest" description="Disordered" evidence="1">
    <location>
        <begin position="155"/>
        <end position="179"/>
    </location>
</feature>
<gene>
    <name evidence="2" type="ORF">CVT25_001037</name>
</gene>
<proteinExistence type="predicted"/>
<organism evidence="2 3">
    <name type="scientific">Psilocybe cyanescens</name>
    <dbReference type="NCBI Taxonomy" id="93625"/>
    <lineage>
        <taxon>Eukaryota</taxon>
        <taxon>Fungi</taxon>
        <taxon>Dikarya</taxon>
        <taxon>Basidiomycota</taxon>
        <taxon>Agaricomycotina</taxon>
        <taxon>Agaricomycetes</taxon>
        <taxon>Agaricomycetidae</taxon>
        <taxon>Agaricales</taxon>
        <taxon>Agaricineae</taxon>
        <taxon>Strophariaceae</taxon>
        <taxon>Psilocybe</taxon>
    </lineage>
</organism>
<dbReference type="EMBL" id="NHYD01000050">
    <property type="protein sequence ID" value="PPQ95306.1"/>
    <property type="molecule type" value="Genomic_DNA"/>
</dbReference>
<dbReference type="Proteomes" id="UP000283269">
    <property type="component" value="Unassembled WGS sequence"/>
</dbReference>
<evidence type="ECO:0000256" key="1">
    <source>
        <dbReference type="SAM" id="MobiDB-lite"/>
    </source>
</evidence>
<reference evidence="2 3" key="1">
    <citation type="journal article" date="2018" name="Evol. Lett.">
        <title>Horizontal gene cluster transfer increased hallucinogenic mushroom diversity.</title>
        <authorList>
            <person name="Reynolds H.T."/>
            <person name="Vijayakumar V."/>
            <person name="Gluck-Thaler E."/>
            <person name="Korotkin H.B."/>
            <person name="Matheny P.B."/>
            <person name="Slot J.C."/>
        </authorList>
    </citation>
    <scope>NUCLEOTIDE SEQUENCE [LARGE SCALE GENOMIC DNA]</scope>
    <source>
        <strain evidence="2 3">2631</strain>
    </source>
</reference>
<evidence type="ECO:0000313" key="3">
    <source>
        <dbReference type="Proteomes" id="UP000283269"/>
    </source>
</evidence>
<comment type="caution">
    <text evidence="2">The sequence shown here is derived from an EMBL/GenBank/DDBJ whole genome shotgun (WGS) entry which is preliminary data.</text>
</comment>
<keyword evidence="3" id="KW-1185">Reference proteome</keyword>
<evidence type="ECO:0000313" key="2">
    <source>
        <dbReference type="EMBL" id="PPQ95306.1"/>
    </source>
</evidence>
<dbReference type="AlphaFoldDB" id="A0A409XX37"/>